<evidence type="ECO:0000313" key="3">
    <source>
        <dbReference type="Proteomes" id="UP000076104"/>
    </source>
</evidence>
<keyword evidence="3" id="KW-1185">Reference proteome</keyword>
<dbReference type="Gene3D" id="1.10.443.10">
    <property type="entry name" value="Intergrase catalytic core"/>
    <property type="match status" value="1"/>
</dbReference>
<keyword evidence="1" id="KW-0233">DNA recombination</keyword>
<proteinExistence type="predicted"/>
<sequence length="634" mass="72636">MNLEQLPGLQVKSTLGQQNAPNFKPNCWPPKKDFPVTLDLEGNPLSLYGDVRWNLTVWNGHTASIYFGDGPGRGKAVSPENAAILRQITAWWLWGPDAVSSAKSLMRRFQLIRAIFYICTEHGILATELYNFPIVMDDVITKYAARKETLIPCLVKLLLAREHLGFVLIDEKGISLLDASINSSEKTQTAYIPPRIWSYQILRLQECLQDFLKHKQEITSCYNFCLELYAHNAGGNLSDAFPIRRNHRPFHKAMVSVKNRSGRIYYESFSVIAKRYGIHDLIEKWVNEKVNMRSFSRYFSLMNVVGLAYVLNFSLMRIQEGSRLRANCYETEKDDFGNEVHILRGVTTKTIKDDNARWIVPPTVKVAIEVMELVAQLRLKSAKENPHLSLSKEDINNPVLQSFLHEPWSDNSPRSQPNGRYKKMFSYSEAIAMWPKLFETSELQITKNDLEIANRLTPGLNTEKFAIGKVWPLAWHQLRRTGAVNMLASGLVTDTSLQYQLKHASRAMSQYYGKNYYRLKEPLNEHARNTYLSEMYKLIVREFEELQSDDHISPHGEKRKNQILHKITEKDHKQLLNAAKNGDIKYRQTLLGGCVKSGPSCPYGGINNISSCMGHDNKLPCESILLDTRKFELC</sequence>
<reference evidence="2 3" key="1">
    <citation type="submission" date="2016-03" db="EMBL/GenBank/DDBJ databases">
        <title>Genome sequencing of Psychrobacter alimentarius PAMC 27889.</title>
        <authorList>
            <person name="Lee J."/>
            <person name="Kim O.-S."/>
        </authorList>
    </citation>
    <scope>NUCLEOTIDE SEQUENCE [LARGE SCALE GENOMIC DNA]</scope>
    <source>
        <strain evidence="2 3">PAMC 27889</strain>
    </source>
</reference>
<dbReference type="SUPFAM" id="SSF56349">
    <property type="entry name" value="DNA breaking-rejoining enzymes"/>
    <property type="match status" value="1"/>
</dbReference>
<evidence type="ECO:0008006" key="4">
    <source>
        <dbReference type="Google" id="ProtNLM"/>
    </source>
</evidence>
<evidence type="ECO:0000256" key="1">
    <source>
        <dbReference type="ARBA" id="ARBA00023172"/>
    </source>
</evidence>
<dbReference type="Proteomes" id="UP000076104">
    <property type="component" value="Chromosome"/>
</dbReference>
<organism evidence="2 3">
    <name type="scientific">Psychrobacter alimentarius</name>
    <dbReference type="NCBI Taxonomy" id="261164"/>
    <lineage>
        <taxon>Bacteria</taxon>
        <taxon>Pseudomonadati</taxon>
        <taxon>Pseudomonadota</taxon>
        <taxon>Gammaproteobacteria</taxon>
        <taxon>Moraxellales</taxon>
        <taxon>Moraxellaceae</taxon>
        <taxon>Psychrobacter</taxon>
    </lineage>
</organism>
<dbReference type="InterPro" id="IPR013762">
    <property type="entry name" value="Integrase-like_cat_sf"/>
</dbReference>
<accession>A0ABM5ZZ30</accession>
<protein>
    <recommendedName>
        <fullName evidence="4">Integrase</fullName>
    </recommendedName>
</protein>
<dbReference type="GeneID" id="33059952"/>
<dbReference type="InterPro" id="IPR011010">
    <property type="entry name" value="DNA_brk_join_enz"/>
</dbReference>
<dbReference type="RefSeq" id="WP_062844975.1">
    <property type="nucleotide sequence ID" value="NZ_CP014945.1"/>
</dbReference>
<dbReference type="EMBL" id="CP014945">
    <property type="protein sequence ID" value="AMT97421.1"/>
    <property type="molecule type" value="Genomic_DNA"/>
</dbReference>
<gene>
    <name evidence="2" type="ORF">A3K91_1828</name>
</gene>
<evidence type="ECO:0000313" key="2">
    <source>
        <dbReference type="EMBL" id="AMT97421.1"/>
    </source>
</evidence>
<name>A0ABM5ZZ30_9GAMM</name>